<keyword evidence="1" id="KW-0472">Membrane</keyword>
<protein>
    <recommendedName>
        <fullName evidence="2">7TM GPCR serpentine receptor class x (Srx) domain-containing protein</fullName>
    </recommendedName>
</protein>
<feature type="transmembrane region" description="Helical" evidence="1">
    <location>
        <begin position="205"/>
        <end position="226"/>
    </location>
</feature>
<sequence>FDLETFVIGSTFCCTALWTIQKSPTLRESFGVLCKWQMRTDLTLLFVTSFYSLLPAEWAPSDNSLVAITITYIAEISYHYSGAMHDLFAVNRFIYIVFPMLQQAWRNATTKILVVCAVIIAFHTIIMTIFDVNLYWVYDRERNLWHMTDTDWTEFYIQYFEVYWSTVEITLIVSLDSVTFAYILFKKSKLNISGGNSNRRAEARLVLQSFCQCIPTTTVNIIFFFILPETTSPNLKIVYSSIWIVTNIMDAFIILLFHFPSAIASTKKNIMHISSFTSRTAITSDA</sequence>
<dbReference type="Proteomes" id="UP001432027">
    <property type="component" value="Unassembled WGS sequence"/>
</dbReference>
<feature type="domain" description="7TM GPCR serpentine receptor class x (Srx)" evidence="2">
    <location>
        <begin position="7"/>
        <end position="258"/>
    </location>
</feature>
<feature type="transmembrane region" description="Helical" evidence="1">
    <location>
        <begin position="162"/>
        <end position="185"/>
    </location>
</feature>
<dbReference type="AlphaFoldDB" id="A0AAV5TDG6"/>
<gene>
    <name evidence="3" type="ORF">PENTCL1PPCAC_12670</name>
</gene>
<dbReference type="PANTHER" id="PTHR23017:SF3">
    <property type="entry name" value="G-PROTEIN COUPLED RECEPTORS FAMILY 1 PROFILE DOMAIN-CONTAINING PROTEIN"/>
    <property type="match status" value="1"/>
</dbReference>
<dbReference type="PANTHER" id="PTHR23017">
    <property type="entry name" value="SERPENTINE RECEPTOR, CLASS X"/>
    <property type="match status" value="1"/>
</dbReference>
<proteinExistence type="predicted"/>
<feature type="transmembrane region" description="Helical" evidence="1">
    <location>
        <begin position="238"/>
        <end position="259"/>
    </location>
</feature>
<accession>A0AAV5TDG6</accession>
<keyword evidence="1" id="KW-1133">Transmembrane helix</keyword>
<name>A0AAV5TDG6_9BILA</name>
<evidence type="ECO:0000256" key="1">
    <source>
        <dbReference type="SAM" id="Phobius"/>
    </source>
</evidence>
<dbReference type="InterPro" id="IPR019430">
    <property type="entry name" value="7TM_GPCR_serpentine_rcpt_Srx"/>
</dbReference>
<keyword evidence="1" id="KW-0812">Transmembrane</keyword>
<keyword evidence="4" id="KW-1185">Reference proteome</keyword>
<feature type="non-terminal residue" evidence="3">
    <location>
        <position position="1"/>
    </location>
</feature>
<feature type="non-terminal residue" evidence="3">
    <location>
        <position position="286"/>
    </location>
</feature>
<feature type="transmembrane region" description="Helical" evidence="1">
    <location>
        <begin position="112"/>
        <end position="138"/>
    </location>
</feature>
<evidence type="ECO:0000313" key="3">
    <source>
        <dbReference type="EMBL" id="GMS90495.1"/>
    </source>
</evidence>
<dbReference type="SUPFAM" id="SSF81321">
    <property type="entry name" value="Family A G protein-coupled receptor-like"/>
    <property type="match status" value="1"/>
</dbReference>
<dbReference type="Pfam" id="PF10328">
    <property type="entry name" value="7TM_GPCR_Srx"/>
    <property type="match status" value="1"/>
</dbReference>
<evidence type="ECO:0000259" key="2">
    <source>
        <dbReference type="Pfam" id="PF10328"/>
    </source>
</evidence>
<organism evidence="3 4">
    <name type="scientific">Pristionchus entomophagus</name>
    <dbReference type="NCBI Taxonomy" id="358040"/>
    <lineage>
        <taxon>Eukaryota</taxon>
        <taxon>Metazoa</taxon>
        <taxon>Ecdysozoa</taxon>
        <taxon>Nematoda</taxon>
        <taxon>Chromadorea</taxon>
        <taxon>Rhabditida</taxon>
        <taxon>Rhabditina</taxon>
        <taxon>Diplogasteromorpha</taxon>
        <taxon>Diplogasteroidea</taxon>
        <taxon>Neodiplogasteridae</taxon>
        <taxon>Pristionchus</taxon>
    </lineage>
</organism>
<dbReference type="Gene3D" id="1.20.1070.10">
    <property type="entry name" value="Rhodopsin 7-helix transmembrane proteins"/>
    <property type="match status" value="1"/>
</dbReference>
<comment type="caution">
    <text evidence="3">The sequence shown here is derived from an EMBL/GenBank/DDBJ whole genome shotgun (WGS) entry which is preliminary data.</text>
</comment>
<dbReference type="EMBL" id="BTSX01000003">
    <property type="protein sequence ID" value="GMS90495.1"/>
    <property type="molecule type" value="Genomic_DNA"/>
</dbReference>
<evidence type="ECO:0000313" key="4">
    <source>
        <dbReference type="Proteomes" id="UP001432027"/>
    </source>
</evidence>
<reference evidence="3" key="1">
    <citation type="submission" date="2023-10" db="EMBL/GenBank/DDBJ databases">
        <title>Genome assembly of Pristionchus species.</title>
        <authorList>
            <person name="Yoshida K."/>
            <person name="Sommer R.J."/>
        </authorList>
    </citation>
    <scope>NUCLEOTIDE SEQUENCE</scope>
    <source>
        <strain evidence="3">RS0144</strain>
    </source>
</reference>